<evidence type="ECO:0000256" key="4">
    <source>
        <dbReference type="ARBA" id="ARBA00022516"/>
    </source>
</evidence>
<dbReference type="InterPro" id="IPR011992">
    <property type="entry name" value="EF-hand-dom_pair"/>
</dbReference>
<evidence type="ECO:0000256" key="2">
    <source>
        <dbReference type="ARBA" id="ARBA00005074"/>
    </source>
</evidence>
<dbReference type="STRING" id="157072.A0A024T9Z8"/>
<dbReference type="GeneID" id="20091538"/>
<dbReference type="SMART" id="SM00054">
    <property type="entry name" value="EFh"/>
    <property type="match status" value="4"/>
</dbReference>
<evidence type="ECO:0000256" key="5">
    <source>
        <dbReference type="ARBA" id="ARBA00022679"/>
    </source>
</evidence>
<keyword evidence="5" id="KW-0808">Transferase</keyword>
<evidence type="ECO:0000256" key="7">
    <source>
        <dbReference type="ARBA" id="ARBA00022837"/>
    </source>
</evidence>
<dbReference type="PROSITE" id="PS50222">
    <property type="entry name" value="EF_HAND_2"/>
    <property type="match status" value="3"/>
</dbReference>
<keyword evidence="9" id="KW-0443">Lipid metabolism</keyword>
<evidence type="ECO:0000256" key="13">
    <source>
        <dbReference type="ARBA" id="ARBA00023315"/>
    </source>
</evidence>
<reference evidence="16" key="1">
    <citation type="submission" date="2013-12" db="EMBL/GenBank/DDBJ databases">
        <title>The Genome Sequence of Aphanomyces invadans NJM9701.</title>
        <authorList>
            <consortium name="The Broad Institute Genomics Platform"/>
            <person name="Russ C."/>
            <person name="Tyler B."/>
            <person name="van West P."/>
            <person name="Dieguez-Uribeondo J."/>
            <person name="Young S.K."/>
            <person name="Zeng Q."/>
            <person name="Gargeya S."/>
            <person name="Fitzgerald M."/>
            <person name="Abouelleil A."/>
            <person name="Alvarado L."/>
            <person name="Chapman S.B."/>
            <person name="Gainer-Dewar J."/>
            <person name="Goldberg J."/>
            <person name="Griggs A."/>
            <person name="Gujja S."/>
            <person name="Hansen M."/>
            <person name="Howarth C."/>
            <person name="Imamovic A."/>
            <person name="Ireland A."/>
            <person name="Larimer J."/>
            <person name="McCowan C."/>
            <person name="Murphy C."/>
            <person name="Pearson M."/>
            <person name="Poon T.W."/>
            <person name="Priest M."/>
            <person name="Roberts A."/>
            <person name="Saif S."/>
            <person name="Shea T."/>
            <person name="Sykes S."/>
            <person name="Wortman J."/>
            <person name="Nusbaum C."/>
            <person name="Birren B."/>
        </authorList>
    </citation>
    <scope>NUCLEOTIDE SEQUENCE [LARGE SCALE GENOMIC DNA]</scope>
    <source>
        <strain evidence="16">NJM9701</strain>
    </source>
</reference>
<evidence type="ECO:0000256" key="11">
    <source>
        <dbReference type="ARBA" id="ARBA00023209"/>
    </source>
</evidence>
<evidence type="ECO:0000256" key="6">
    <source>
        <dbReference type="ARBA" id="ARBA00022692"/>
    </source>
</evidence>
<organism evidence="16">
    <name type="scientific">Aphanomyces invadans</name>
    <dbReference type="NCBI Taxonomy" id="157072"/>
    <lineage>
        <taxon>Eukaryota</taxon>
        <taxon>Sar</taxon>
        <taxon>Stramenopiles</taxon>
        <taxon>Oomycota</taxon>
        <taxon>Saprolegniomycetes</taxon>
        <taxon>Saprolegniales</taxon>
        <taxon>Verrucalvaceae</taxon>
        <taxon>Aphanomyces</taxon>
    </lineage>
</organism>
<name>A0A024T9Z8_9STRA</name>
<dbReference type="InterPro" id="IPR045252">
    <property type="entry name" value="LPCAT1-like"/>
</dbReference>
<dbReference type="AlphaFoldDB" id="A0A024T9Z8"/>
<dbReference type="EMBL" id="KI914022">
    <property type="protein sequence ID" value="ETV90829.1"/>
    <property type="molecule type" value="Genomic_DNA"/>
</dbReference>
<keyword evidence="11" id="KW-0594">Phospholipid biosynthesis</keyword>
<evidence type="ECO:0000256" key="8">
    <source>
        <dbReference type="ARBA" id="ARBA00022989"/>
    </source>
</evidence>
<evidence type="ECO:0000256" key="10">
    <source>
        <dbReference type="ARBA" id="ARBA00023136"/>
    </source>
</evidence>
<evidence type="ECO:0000259" key="15">
    <source>
        <dbReference type="PROSITE" id="PS50222"/>
    </source>
</evidence>
<dbReference type="SUPFAM" id="SSF47473">
    <property type="entry name" value="EF-hand"/>
    <property type="match status" value="1"/>
</dbReference>
<dbReference type="Pfam" id="PF13499">
    <property type="entry name" value="EF-hand_7"/>
    <property type="match status" value="1"/>
</dbReference>
<dbReference type="SMART" id="SM00563">
    <property type="entry name" value="PlsC"/>
    <property type="match status" value="1"/>
</dbReference>
<dbReference type="VEuPathDB" id="FungiDB:H310_14488"/>
<dbReference type="Pfam" id="PF13202">
    <property type="entry name" value="EF-hand_5"/>
    <property type="match status" value="2"/>
</dbReference>
<dbReference type="PANTHER" id="PTHR23063:SF52">
    <property type="entry name" value="LYSOPHOSPHATIDYLCHOLINE ACYLTRANSFERASE"/>
    <property type="match status" value="1"/>
</dbReference>
<feature type="domain" description="EF-hand" evidence="15">
    <location>
        <begin position="422"/>
        <end position="457"/>
    </location>
</feature>
<dbReference type="InterPro" id="IPR002123">
    <property type="entry name" value="Plipid/glycerol_acylTrfase"/>
</dbReference>
<dbReference type="Pfam" id="PF01553">
    <property type="entry name" value="Acyltransferase"/>
    <property type="match status" value="1"/>
</dbReference>
<dbReference type="GO" id="GO:0008374">
    <property type="term" value="F:O-acyltransferase activity"/>
    <property type="evidence" value="ECO:0007669"/>
    <property type="project" value="InterPro"/>
</dbReference>
<dbReference type="Gene3D" id="1.10.238.10">
    <property type="entry name" value="EF-hand"/>
    <property type="match status" value="1"/>
</dbReference>
<dbReference type="OrthoDB" id="272512at2759"/>
<dbReference type="CDD" id="cd07991">
    <property type="entry name" value="LPLAT_LPCAT1-like"/>
    <property type="match status" value="1"/>
</dbReference>
<keyword evidence="12" id="KW-1208">Phospholipid metabolism</keyword>
<dbReference type="InterPro" id="IPR002048">
    <property type="entry name" value="EF_hand_dom"/>
</dbReference>
<comment type="subcellular location">
    <subcellularLocation>
        <location evidence="1">Membrane</location>
    </subcellularLocation>
</comment>
<dbReference type="InterPro" id="IPR018247">
    <property type="entry name" value="EF_Hand_1_Ca_BS"/>
</dbReference>
<feature type="transmembrane region" description="Helical" evidence="14">
    <location>
        <begin position="139"/>
        <end position="159"/>
    </location>
</feature>
<evidence type="ECO:0000256" key="1">
    <source>
        <dbReference type="ARBA" id="ARBA00004370"/>
    </source>
</evidence>
<keyword evidence="13" id="KW-0012">Acyltransferase</keyword>
<dbReference type="GO" id="GO:0005509">
    <property type="term" value="F:calcium ion binding"/>
    <property type="evidence" value="ECO:0007669"/>
    <property type="project" value="InterPro"/>
</dbReference>
<comment type="pathway">
    <text evidence="2">Lipid metabolism; phospholipid metabolism.</text>
</comment>
<dbReference type="GO" id="GO:0008654">
    <property type="term" value="P:phospholipid biosynthetic process"/>
    <property type="evidence" value="ECO:0007669"/>
    <property type="project" value="UniProtKB-KW"/>
</dbReference>
<evidence type="ECO:0000256" key="14">
    <source>
        <dbReference type="SAM" id="Phobius"/>
    </source>
</evidence>
<feature type="domain" description="EF-hand" evidence="15">
    <location>
        <begin position="506"/>
        <end position="541"/>
    </location>
</feature>
<keyword evidence="8 14" id="KW-1133">Transmembrane helix</keyword>
<sequence>MTNLARGPSYGTMEASGAEMAASSIREGTKVSPEGKAVRASLQPNRFSFRRSPVPPSLGVHDLNANNPFVALTPWSSASTYEVCKMVLMCILLVPLIRIVLCVLLFVPIVILATITTAGHRGFDADGVPVPLSPWRRTIGLPIKWLIRAVLFVLGYYYIPVTKPTKPSQVKPRVIVANHSTYIDGIFLAAYTHGSVAMMKEVADLPLIGPVIRSLDPILIERRSEHGRKKALDDIREHMVNEAFPPLVIFPQGLTCNPNFITKFKKGAFTEGLPVQPVLLRYPYKHLDISWFPSVDILPLFFRHLCQFRMYLEVTYLEPYVPTSEEIENPDLYAENVRQVMASALPAKCTNHAFEDVRLLLQAGVGEYARRHVINHTTVGEVYKLMHLTHEEIEGLVRNFAAIDTDHDGRIGLTELQTLFDESPGFVERLFDLLDADQDGRIDFRELCLGLSSLNQPKKEESTEAYRTRLSRFVFSLYDTDNSGRMSRHELVAMLKQLRSKTGLFDHDAAVDNLVTTFDLDLDGEISADEFLRLTEHHPELLDQVVDRLAALKKPSKA</sequence>
<evidence type="ECO:0000256" key="3">
    <source>
        <dbReference type="ARBA" id="ARBA00008655"/>
    </source>
</evidence>
<accession>A0A024T9Z8</accession>
<dbReference type="GO" id="GO:0016020">
    <property type="term" value="C:membrane"/>
    <property type="evidence" value="ECO:0007669"/>
    <property type="project" value="UniProtKB-SubCell"/>
</dbReference>
<dbReference type="UniPathway" id="UPA00085"/>
<keyword evidence="7" id="KW-0106">Calcium</keyword>
<evidence type="ECO:0000256" key="12">
    <source>
        <dbReference type="ARBA" id="ARBA00023264"/>
    </source>
</evidence>
<keyword evidence="6 14" id="KW-0812">Transmembrane</keyword>
<dbReference type="eggNOG" id="KOG4666">
    <property type="taxonomic scope" value="Eukaryota"/>
</dbReference>
<keyword evidence="10 14" id="KW-0472">Membrane</keyword>
<keyword evidence="4" id="KW-0444">Lipid biosynthesis</keyword>
<dbReference type="RefSeq" id="XP_008880586.1">
    <property type="nucleotide sequence ID" value="XM_008882364.1"/>
</dbReference>
<dbReference type="PANTHER" id="PTHR23063">
    <property type="entry name" value="PHOSPHOLIPID ACYLTRANSFERASE"/>
    <property type="match status" value="1"/>
</dbReference>
<dbReference type="PROSITE" id="PS00018">
    <property type="entry name" value="EF_HAND_1"/>
    <property type="match status" value="2"/>
</dbReference>
<proteinExistence type="inferred from homology"/>
<protein>
    <recommendedName>
        <fullName evidence="15">EF-hand domain-containing protein</fullName>
    </recommendedName>
</protein>
<evidence type="ECO:0000256" key="9">
    <source>
        <dbReference type="ARBA" id="ARBA00023098"/>
    </source>
</evidence>
<feature type="domain" description="EF-hand" evidence="15">
    <location>
        <begin position="466"/>
        <end position="501"/>
    </location>
</feature>
<feature type="transmembrane region" description="Helical" evidence="14">
    <location>
        <begin position="86"/>
        <end position="119"/>
    </location>
</feature>
<dbReference type="SUPFAM" id="SSF69593">
    <property type="entry name" value="Glycerol-3-phosphate (1)-acyltransferase"/>
    <property type="match status" value="1"/>
</dbReference>
<comment type="similarity">
    <text evidence="3">Belongs to the 1-acyl-sn-glycerol-3-phosphate acyltransferase family.</text>
</comment>
<gene>
    <name evidence="16" type="ORF">H310_14488</name>
</gene>
<evidence type="ECO:0000313" key="16">
    <source>
        <dbReference type="EMBL" id="ETV90829.1"/>
    </source>
</evidence>